<accession>A0A3N5C723</accession>
<dbReference type="InterPro" id="IPR009526">
    <property type="entry name" value="DUF1146"/>
</dbReference>
<comment type="caution">
    <text evidence="2">The sequence shown here is derived from an EMBL/GenBank/DDBJ whole genome shotgun (WGS) entry which is preliminary data.</text>
</comment>
<evidence type="ECO:0000313" key="2">
    <source>
        <dbReference type="EMBL" id="RPF54115.1"/>
    </source>
</evidence>
<keyword evidence="1" id="KW-1133">Transmembrane helix</keyword>
<gene>
    <name evidence="2" type="ORF">EDC24_1303</name>
</gene>
<sequence length="77" mass="9135">MFADIAIDAIVFMLMHIIFIILAWKALEAVQLERIFKKNKIVESRIFYLMLSIMLGSTVSNFFIDFIKWSRQLQHLI</sequence>
<name>A0A3N5C723_9BACI</name>
<evidence type="ECO:0000313" key="3">
    <source>
        <dbReference type="Proteomes" id="UP000276443"/>
    </source>
</evidence>
<protein>
    <submittedName>
        <fullName evidence="2">Putative integral membrane protein (TIGR02327 family)</fullName>
    </submittedName>
</protein>
<dbReference type="Proteomes" id="UP000276443">
    <property type="component" value="Unassembled WGS sequence"/>
</dbReference>
<feature type="transmembrane region" description="Helical" evidence="1">
    <location>
        <begin position="45"/>
        <end position="64"/>
    </location>
</feature>
<dbReference type="EMBL" id="RKRF01000008">
    <property type="protein sequence ID" value="RPF54115.1"/>
    <property type="molecule type" value="Genomic_DNA"/>
</dbReference>
<dbReference type="RefSeq" id="WP_124220852.1">
    <property type="nucleotide sequence ID" value="NZ_RKRF01000008.1"/>
</dbReference>
<keyword evidence="1" id="KW-0812">Transmembrane</keyword>
<proteinExistence type="predicted"/>
<feature type="transmembrane region" description="Helical" evidence="1">
    <location>
        <begin position="6"/>
        <end position="24"/>
    </location>
</feature>
<dbReference type="Pfam" id="PF06612">
    <property type="entry name" value="DUF1146"/>
    <property type="match status" value="1"/>
</dbReference>
<keyword evidence="3" id="KW-1185">Reference proteome</keyword>
<evidence type="ECO:0000256" key="1">
    <source>
        <dbReference type="SAM" id="Phobius"/>
    </source>
</evidence>
<reference evidence="2 3" key="1">
    <citation type="submission" date="2018-11" db="EMBL/GenBank/DDBJ databases">
        <title>Genomic Encyclopedia of Type Strains, Phase IV (KMG-IV): sequencing the most valuable type-strain genomes for metagenomic binning, comparative biology and taxonomic classification.</title>
        <authorList>
            <person name="Goeker M."/>
        </authorList>
    </citation>
    <scope>NUCLEOTIDE SEQUENCE [LARGE SCALE GENOMIC DNA]</scope>
    <source>
        <strain evidence="2 3">DSM 18090</strain>
    </source>
</reference>
<dbReference type="AlphaFoldDB" id="A0A3N5C723"/>
<dbReference type="NCBIfam" id="TIGR02327">
    <property type="entry name" value="int_mem_ywzB"/>
    <property type="match status" value="1"/>
</dbReference>
<keyword evidence="1" id="KW-0472">Membrane</keyword>
<organism evidence="2 3">
    <name type="scientific">Aquisalibacillus elongatus</name>
    <dbReference type="NCBI Taxonomy" id="485577"/>
    <lineage>
        <taxon>Bacteria</taxon>
        <taxon>Bacillati</taxon>
        <taxon>Bacillota</taxon>
        <taxon>Bacilli</taxon>
        <taxon>Bacillales</taxon>
        <taxon>Bacillaceae</taxon>
        <taxon>Aquisalibacillus</taxon>
    </lineage>
</organism>
<dbReference type="OrthoDB" id="1651016at2"/>